<accession>A0A1M4VIE1</accession>
<sequence>MHKKSKQLLLVIMLLVASTLLWGCVNGEYTYEERSGNLAELKRHGVSYGQVVEKIFPELMEKYTSEEKAELEFYRYDIEKDSVAVYLEAYKKGDTEFLETEDPVDFNLGVYSCPVNSHVFEDIDPKIKFLFQRESEEFMMFSYEYANEEQFIRIHVSDEPIEDYGQVNGRTIVRYDTDIMLWSTGNLDHYWIATDSEYYLVKVLGDVPEETLDLVFYRVINFW</sequence>
<evidence type="ECO:0008006" key="3">
    <source>
        <dbReference type="Google" id="ProtNLM"/>
    </source>
</evidence>
<name>A0A1M4VIE1_9FIRM</name>
<proteinExistence type="predicted"/>
<evidence type="ECO:0000313" key="1">
    <source>
        <dbReference type="EMBL" id="SHE68738.1"/>
    </source>
</evidence>
<protein>
    <recommendedName>
        <fullName evidence="3">DUF4367 domain-containing protein</fullName>
    </recommendedName>
</protein>
<dbReference type="EMBL" id="FQTU01000005">
    <property type="protein sequence ID" value="SHE68738.1"/>
    <property type="molecule type" value="Genomic_DNA"/>
</dbReference>
<dbReference type="RefSeq" id="WP_073269992.1">
    <property type="nucleotide sequence ID" value="NZ_FQTU01000005.1"/>
</dbReference>
<dbReference type="Proteomes" id="UP000184251">
    <property type="component" value="Unassembled WGS sequence"/>
</dbReference>
<keyword evidence="2" id="KW-1185">Reference proteome</keyword>
<organism evidence="1 2">
    <name type="scientific">Alkalibacter saccharofermentans DSM 14828</name>
    <dbReference type="NCBI Taxonomy" id="1120975"/>
    <lineage>
        <taxon>Bacteria</taxon>
        <taxon>Bacillati</taxon>
        <taxon>Bacillota</taxon>
        <taxon>Clostridia</taxon>
        <taxon>Eubacteriales</taxon>
        <taxon>Eubacteriaceae</taxon>
        <taxon>Alkalibacter</taxon>
    </lineage>
</organism>
<dbReference type="STRING" id="1120975.SAMN02746064_01006"/>
<dbReference type="AlphaFoldDB" id="A0A1M4VIE1"/>
<reference evidence="1 2" key="1">
    <citation type="submission" date="2016-11" db="EMBL/GenBank/DDBJ databases">
        <authorList>
            <person name="Jaros S."/>
            <person name="Januszkiewicz K."/>
            <person name="Wedrychowicz H."/>
        </authorList>
    </citation>
    <scope>NUCLEOTIDE SEQUENCE [LARGE SCALE GENOMIC DNA]</scope>
    <source>
        <strain evidence="1 2">DSM 14828</strain>
    </source>
</reference>
<gene>
    <name evidence="1" type="ORF">SAMN02746064_01006</name>
</gene>
<evidence type="ECO:0000313" key="2">
    <source>
        <dbReference type="Proteomes" id="UP000184251"/>
    </source>
</evidence>